<protein>
    <submittedName>
        <fullName evidence="2">Uncharacterized protein</fullName>
    </submittedName>
</protein>
<evidence type="ECO:0000256" key="1">
    <source>
        <dbReference type="SAM" id="MobiDB-lite"/>
    </source>
</evidence>
<reference evidence="2" key="3">
    <citation type="submission" date="2015-04" db="UniProtKB">
        <authorList>
            <consortium name="EnsemblPlants"/>
        </authorList>
    </citation>
    <scope>IDENTIFICATION</scope>
</reference>
<accession>A0A0D9VXB5</accession>
<reference evidence="3" key="2">
    <citation type="submission" date="2013-12" db="EMBL/GenBank/DDBJ databases">
        <authorList>
            <person name="Yu Y."/>
            <person name="Lee S."/>
            <person name="de Baynast K."/>
            <person name="Wissotski M."/>
            <person name="Liu L."/>
            <person name="Talag J."/>
            <person name="Goicoechea J."/>
            <person name="Angelova A."/>
            <person name="Jetty R."/>
            <person name="Kudrna D."/>
            <person name="Golser W."/>
            <person name="Rivera L."/>
            <person name="Zhang J."/>
            <person name="Wing R."/>
        </authorList>
    </citation>
    <scope>NUCLEOTIDE SEQUENCE</scope>
</reference>
<proteinExistence type="predicted"/>
<name>A0A0D9VXB5_9ORYZ</name>
<feature type="region of interest" description="Disordered" evidence="1">
    <location>
        <begin position="12"/>
        <end position="71"/>
    </location>
</feature>
<evidence type="ECO:0000313" key="3">
    <source>
        <dbReference type="Proteomes" id="UP000032180"/>
    </source>
</evidence>
<dbReference type="Proteomes" id="UP000032180">
    <property type="component" value="Chromosome 3"/>
</dbReference>
<sequence>FPLQIHLAVANSGAPPPVAVSSHRFPASEVAGRLPSSLSPSPRREERRPPLPPSSRLGTPAHRHQLYSLSF</sequence>
<keyword evidence="3" id="KW-1185">Reference proteome</keyword>
<dbReference type="Gramene" id="LPERR03G24170.1">
    <property type="protein sequence ID" value="LPERR03G24170.1"/>
    <property type="gene ID" value="LPERR03G24170"/>
</dbReference>
<organism evidence="2 3">
    <name type="scientific">Leersia perrieri</name>
    <dbReference type="NCBI Taxonomy" id="77586"/>
    <lineage>
        <taxon>Eukaryota</taxon>
        <taxon>Viridiplantae</taxon>
        <taxon>Streptophyta</taxon>
        <taxon>Embryophyta</taxon>
        <taxon>Tracheophyta</taxon>
        <taxon>Spermatophyta</taxon>
        <taxon>Magnoliopsida</taxon>
        <taxon>Liliopsida</taxon>
        <taxon>Poales</taxon>
        <taxon>Poaceae</taxon>
        <taxon>BOP clade</taxon>
        <taxon>Oryzoideae</taxon>
        <taxon>Oryzeae</taxon>
        <taxon>Oryzinae</taxon>
        <taxon>Leersia</taxon>
    </lineage>
</organism>
<reference evidence="2 3" key="1">
    <citation type="submission" date="2012-08" db="EMBL/GenBank/DDBJ databases">
        <title>Oryza genome evolution.</title>
        <authorList>
            <person name="Wing R.A."/>
        </authorList>
    </citation>
    <scope>NUCLEOTIDE SEQUENCE</scope>
</reference>
<dbReference type="HOGENOM" id="CLU_2747539_0_0_1"/>
<dbReference type="EnsemblPlants" id="LPERR03G24170.1">
    <property type="protein sequence ID" value="LPERR03G24170.1"/>
    <property type="gene ID" value="LPERR03G24170"/>
</dbReference>
<evidence type="ECO:0000313" key="2">
    <source>
        <dbReference type="EnsemblPlants" id="LPERR03G24170.1"/>
    </source>
</evidence>
<dbReference type="AlphaFoldDB" id="A0A0D9VXB5"/>